<dbReference type="PANTHER" id="PTHR32026:SF27">
    <property type="entry name" value="METHYLTRANSFERASE FKBM DOMAIN-CONTAINING PROTEIN-RELATED"/>
    <property type="match status" value="1"/>
</dbReference>
<proteinExistence type="predicted"/>
<dbReference type="InterPro" id="IPR025714">
    <property type="entry name" value="Methyltranfer_dom"/>
</dbReference>
<keyword evidence="1" id="KW-1133">Transmembrane helix</keyword>
<name>A0AA39LNF5_9BILA</name>
<reference evidence="3" key="1">
    <citation type="submission" date="2023-06" db="EMBL/GenBank/DDBJ databases">
        <title>Genomic analysis of the entomopathogenic nematode Steinernema hermaphroditum.</title>
        <authorList>
            <person name="Schwarz E.M."/>
            <person name="Heppert J.K."/>
            <person name="Baniya A."/>
            <person name="Schwartz H.T."/>
            <person name="Tan C.-H."/>
            <person name="Antoshechkin I."/>
            <person name="Sternberg P.W."/>
            <person name="Goodrich-Blair H."/>
            <person name="Dillman A.R."/>
        </authorList>
    </citation>
    <scope>NUCLEOTIDE SEQUENCE</scope>
    <source>
        <strain evidence="3">PS9179</strain>
        <tissue evidence="3">Whole animal</tissue>
    </source>
</reference>
<keyword evidence="1" id="KW-0812">Transmembrane</keyword>
<keyword evidence="1" id="KW-0472">Membrane</keyword>
<protein>
    <recommendedName>
        <fullName evidence="2">Methyltransferase domain-containing protein</fullName>
    </recommendedName>
</protein>
<evidence type="ECO:0000259" key="2">
    <source>
        <dbReference type="Pfam" id="PF13383"/>
    </source>
</evidence>
<dbReference type="Gene3D" id="3.40.50.150">
    <property type="entry name" value="Vaccinia Virus protein VP39"/>
    <property type="match status" value="1"/>
</dbReference>
<dbReference type="EMBL" id="JAUCMV010000004">
    <property type="protein sequence ID" value="KAK0403535.1"/>
    <property type="molecule type" value="Genomic_DNA"/>
</dbReference>
<dbReference type="Proteomes" id="UP001175271">
    <property type="component" value="Unassembled WGS sequence"/>
</dbReference>
<dbReference type="InterPro" id="IPR029063">
    <property type="entry name" value="SAM-dependent_MTases_sf"/>
</dbReference>
<organism evidence="3 4">
    <name type="scientific">Steinernema hermaphroditum</name>
    <dbReference type="NCBI Taxonomy" id="289476"/>
    <lineage>
        <taxon>Eukaryota</taxon>
        <taxon>Metazoa</taxon>
        <taxon>Ecdysozoa</taxon>
        <taxon>Nematoda</taxon>
        <taxon>Chromadorea</taxon>
        <taxon>Rhabditida</taxon>
        <taxon>Tylenchina</taxon>
        <taxon>Panagrolaimomorpha</taxon>
        <taxon>Strongyloidoidea</taxon>
        <taxon>Steinernematidae</taxon>
        <taxon>Steinernema</taxon>
    </lineage>
</organism>
<dbReference type="Pfam" id="PF13383">
    <property type="entry name" value="Methyltransf_22"/>
    <property type="match status" value="1"/>
</dbReference>
<accession>A0AA39LNF5</accession>
<dbReference type="AlphaFoldDB" id="A0AA39LNF5"/>
<keyword evidence="4" id="KW-1185">Reference proteome</keyword>
<dbReference type="PANTHER" id="PTHR32026">
    <property type="entry name" value="METHYLTRANSFERASE-LIKE PROTEIN 24"/>
    <property type="match status" value="1"/>
</dbReference>
<feature type="domain" description="Methyltransferase" evidence="2">
    <location>
        <begin position="76"/>
        <end position="281"/>
    </location>
</feature>
<evidence type="ECO:0000313" key="3">
    <source>
        <dbReference type="EMBL" id="KAK0403535.1"/>
    </source>
</evidence>
<gene>
    <name evidence="3" type="ORF">QR680_016980</name>
</gene>
<dbReference type="SUPFAM" id="SSF53335">
    <property type="entry name" value="S-adenosyl-L-methionine-dependent methyltransferases"/>
    <property type="match status" value="1"/>
</dbReference>
<evidence type="ECO:0000256" key="1">
    <source>
        <dbReference type="SAM" id="Phobius"/>
    </source>
</evidence>
<comment type="caution">
    <text evidence="3">The sequence shown here is derived from an EMBL/GenBank/DDBJ whole genome shotgun (WGS) entry which is preliminary data.</text>
</comment>
<dbReference type="InterPro" id="IPR026913">
    <property type="entry name" value="METTL24"/>
</dbReference>
<sequence>MYECRTTVFLALGSPPAKGNLDMPSVMASRIFVVILLTLGFTMTFRFLSTERIAKEIFRVETTDTVDPKIREIYRRQLDGRKALLAQHGPKSPFHDNLYNVAAPEVFCPGLVRMGHLSDGGKWVCNPQKIPNPCVIYSLGVNNEFSFDKEMFEIARCQIRAFDKDRMQPPTVEFYNSIGATLAAAKITKATNVSAAEYSFRDVVRMHNHSKIDILKIDIEGGEYDVVKQMATTPICQILVELHGTPFRMLSVLRTLSSHGFYLFHHEINGGSLKACEFSLIHESCLRDYGIDVIYGRYLS</sequence>
<evidence type="ECO:0000313" key="4">
    <source>
        <dbReference type="Proteomes" id="UP001175271"/>
    </source>
</evidence>
<feature type="transmembrane region" description="Helical" evidence="1">
    <location>
        <begin position="31"/>
        <end position="49"/>
    </location>
</feature>